<comment type="subcellular location">
    <subcellularLocation>
        <location evidence="1">Endosome membrane</location>
        <topology evidence="1">Peripheral membrane protein</topology>
    </subcellularLocation>
</comment>
<dbReference type="CDD" id="cd19521">
    <property type="entry name" value="RecA-like_VPS4"/>
    <property type="match status" value="1"/>
</dbReference>
<name>A0ABR3CIU4_9PEZI</name>
<gene>
    <name evidence="10" type="primary">VPS4</name>
    <name evidence="10" type="ORF">SLS55_005876</name>
</gene>
<evidence type="ECO:0000259" key="9">
    <source>
        <dbReference type="SMART" id="SM00745"/>
    </source>
</evidence>
<comment type="caution">
    <text evidence="10">The sequence shown here is derived from an EMBL/GenBank/DDBJ whole genome shotgun (WGS) entry which is preliminary data.</text>
</comment>
<dbReference type="SMART" id="SM00745">
    <property type="entry name" value="MIT"/>
    <property type="match status" value="1"/>
</dbReference>
<dbReference type="Pfam" id="PF09336">
    <property type="entry name" value="Vps4_C"/>
    <property type="match status" value="1"/>
</dbReference>
<dbReference type="Pfam" id="PF07156">
    <property type="entry name" value="Prenylcys_lyase"/>
    <property type="match status" value="1"/>
</dbReference>
<dbReference type="SUPFAM" id="SSF51905">
    <property type="entry name" value="FAD/NAD(P)-binding domain"/>
    <property type="match status" value="1"/>
</dbReference>
<keyword evidence="5" id="KW-0067">ATP-binding</keyword>
<dbReference type="InterPro" id="IPR045253">
    <property type="entry name" value="VPS4_MIT"/>
</dbReference>
<dbReference type="InterPro" id="IPR003593">
    <property type="entry name" value="AAA+_ATPase"/>
</dbReference>
<feature type="domain" description="MIT" evidence="9">
    <location>
        <begin position="3"/>
        <end position="80"/>
    </location>
</feature>
<evidence type="ECO:0000256" key="2">
    <source>
        <dbReference type="ARBA" id="ARBA00006914"/>
    </source>
</evidence>
<dbReference type="InterPro" id="IPR003959">
    <property type="entry name" value="ATPase_AAA_core"/>
</dbReference>
<dbReference type="PANTHER" id="PTHR23074:SF83">
    <property type="entry name" value="VACUOLAR PROTEIN SORTING-ASSOCIATED PROTEIN 4A"/>
    <property type="match status" value="1"/>
</dbReference>
<dbReference type="EMBL" id="JAJVCZ030000005">
    <property type="protein sequence ID" value="KAL0260130.1"/>
    <property type="molecule type" value="Genomic_DNA"/>
</dbReference>
<dbReference type="RefSeq" id="XP_066633159.1">
    <property type="nucleotide sequence ID" value="XM_066777317.1"/>
</dbReference>
<dbReference type="Pfam" id="PF04212">
    <property type="entry name" value="MIT"/>
    <property type="match status" value="1"/>
</dbReference>
<dbReference type="InterPro" id="IPR050304">
    <property type="entry name" value="MT-severing_AAA_ATPase"/>
</dbReference>
<accession>A0ABR3CIU4</accession>
<dbReference type="Pfam" id="PF13450">
    <property type="entry name" value="NAD_binding_8"/>
    <property type="match status" value="1"/>
</dbReference>
<dbReference type="InterPro" id="IPR041569">
    <property type="entry name" value="AAA_lid_3"/>
</dbReference>
<evidence type="ECO:0000313" key="10">
    <source>
        <dbReference type="EMBL" id="KAL0260130.1"/>
    </source>
</evidence>
<dbReference type="InterPro" id="IPR010795">
    <property type="entry name" value="Prenylcys_lyase"/>
</dbReference>
<evidence type="ECO:0000259" key="8">
    <source>
        <dbReference type="SMART" id="SM00382"/>
    </source>
</evidence>
<dbReference type="Gene3D" id="3.40.50.300">
    <property type="entry name" value="P-loop containing nucleotide triphosphate hydrolases"/>
    <property type="match status" value="1"/>
</dbReference>
<feature type="region of interest" description="Disordered" evidence="7">
    <location>
        <begin position="924"/>
        <end position="947"/>
    </location>
</feature>
<dbReference type="PROSITE" id="PS00674">
    <property type="entry name" value="AAA"/>
    <property type="match status" value="1"/>
</dbReference>
<evidence type="ECO:0000256" key="1">
    <source>
        <dbReference type="ARBA" id="ARBA00004481"/>
    </source>
</evidence>
<dbReference type="InterPro" id="IPR007330">
    <property type="entry name" value="MIT_dom"/>
</dbReference>
<keyword evidence="11" id="KW-1185">Reference proteome</keyword>
<evidence type="ECO:0000256" key="6">
    <source>
        <dbReference type="ARBA" id="ARBA00023136"/>
    </source>
</evidence>
<evidence type="ECO:0000256" key="7">
    <source>
        <dbReference type="SAM" id="MobiDB-lite"/>
    </source>
</evidence>
<comment type="similarity">
    <text evidence="2">Belongs to the AAA ATPase family.</text>
</comment>
<dbReference type="PANTHER" id="PTHR23074">
    <property type="entry name" value="AAA DOMAIN-CONTAINING"/>
    <property type="match status" value="1"/>
</dbReference>
<keyword evidence="3" id="KW-0547">Nucleotide-binding</keyword>
<dbReference type="Gene3D" id="1.10.8.60">
    <property type="match status" value="1"/>
</dbReference>
<dbReference type="Gene3D" id="1.20.58.80">
    <property type="entry name" value="Phosphotransferase system, lactose/cellobiose-type IIA subunit"/>
    <property type="match status" value="1"/>
</dbReference>
<sequence>MSGTDFLGRAIDVVKKAIDKDTNGDYESAYQMYYQALELFMLALKWEKNAKSKEMIRAKVGEYMERAEKLKNHLAENDTNNQKKPGAIGANGKVAGGSGKGQGGDEEEDADSKKLRGALAGAILSEKPNVRWEDVAGLDQAKEALKEAVILPIKFPHLFTGKRQPWKGILMYGPPGTGKSYLAKAVATEANSTFFSVSSSDLVSKWMGESERLVKQLFNMARENKPSIIFIDEIDALCGPRGEGESEASRRIKTELLVQMDGVGKDSKGVLILGATNIPWQLDAAIRRRFQRRVHISLPDLPARMKMFELAVGTTPCHLKPEDFRELGRLSEGYSGSDISIAVQDALMQPVRKIQTATHYKKVMVDGQEKLTPCSPGDAGAMEMQWTDVESDQLLEPPLMLKDFIKAIKSSRPTVSGEDLTRNADWTKEFGSEGAGAGGSSAAYHLSEFASAAGIPTNITVFERAPYIGGRSTTVYAYDAPSLPVELGASIFVQVNQILVNATAHFNLSSDGFRNAIAVEGEEDDDKGQDFLGVWDGHQFVLTTPEDMGWWDKAKMLWKYGLAPVRTMQLMKKTVGAFLNMYEEPHFPWTSLSEKAHELGLVDASAATGAEFLRKNGIGEAFAHDVVQASTRVNYAQNLALVNGLISMVCMATEGAMSIDGGNWQIFANMATSATKDIRLNTTVTALEKQADGSYTLTPQNASTGAAHDAEHFDEVILAAPYQFANISFSPQPPQHVPDTIPYVRLHVTLFASPHRLAPAAFNLPPGSSVPQVVLTTLAPGDSPTTDEKSNAGTPGFFSISTLRTVRNPQTGALEHLYKIFSPAPVTGAFLASILGVPTDFDDGESALGEDVVGRQGDVSWLHRKVWDSYPVELPRVTFEEVRLDKGLWYTSAIEGLISTMETSALAGRNVARLVVDGWVGGGKSGAEGGVGRERGVDDEEEGGKEL</sequence>
<dbReference type="Pfam" id="PF00004">
    <property type="entry name" value="AAA"/>
    <property type="match status" value="1"/>
</dbReference>
<dbReference type="SUPFAM" id="SSF52540">
    <property type="entry name" value="P-loop containing nucleoside triphosphate hydrolases"/>
    <property type="match status" value="1"/>
</dbReference>
<dbReference type="InterPro" id="IPR003960">
    <property type="entry name" value="ATPase_AAA_CS"/>
</dbReference>
<organism evidence="10 11">
    <name type="scientific">Diplodia seriata</name>
    <dbReference type="NCBI Taxonomy" id="420778"/>
    <lineage>
        <taxon>Eukaryota</taxon>
        <taxon>Fungi</taxon>
        <taxon>Dikarya</taxon>
        <taxon>Ascomycota</taxon>
        <taxon>Pezizomycotina</taxon>
        <taxon>Dothideomycetes</taxon>
        <taxon>Dothideomycetes incertae sedis</taxon>
        <taxon>Botryosphaeriales</taxon>
        <taxon>Botryosphaeriaceae</taxon>
        <taxon>Diplodia</taxon>
    </lineage>
</organism>
<feature type="compositionally biased region" description="Acidic residues" evidence="7">
    <location>
        <begin position="937"/>
        <end position="947"/>
    </location>
</feature>
<proteinExistence type="inferred from homology"/>
<dbReference type="Pfam" id="PF17862">
    <property type="entry name" value="AAA_lid_3"/>
    <property type="match status" value="1"/>
</dbReference>
<dbReference type="InterPro" id="IPR015415">
    <property type="entry name" value="Spast_Vps4_C"/>
</dbReference>
<dbReference type="SUPFAM" id="SSF116846">
    <property type="entry name" value="MIT domain"/>
    <property type="match status" value="1"/>
</dbReference>
<evidence type="ECO:0000256" key="4">
    <source>
        <dbReference type="ARBA" id="ARBA00022753"/>
    </source>
</evidence>
<protein>
    <submittedName>
        <fullName evidence="10">Vacuolar protein sorting-associated protein 4</fullName>
    </submittedName>
</protein>
<dbReference type="InterPro" id="IPR036181">
    <property type="entry name" value="MIT_dom_sf"/>
</dbReference>
<dbReference type="Gene3D" id="3.50.50.60">
    <property type="entry name" value="FAD/NAD(P)-binding domain"/>
    <property type="match status" value="1"/>
</dbReference>
<keyword evidence="6" id="KW-0472">Membrane</keyword>
<feature type="domain" description="AAA+ ATPase" evidence="8">
    <location>
        <begin position="165"/>
        <end position="300"/>
    </location>
</feature>
<reference evidence="10 11" key="1">
    <citation type="submission" date="2024-02" db="EMBL/GenBank/DDBJ databases">
        <title>De novo assembly and annotation of 12 fungi associated with fruit tree decline syndrome in Ontario, Canada.</title>
        <authorList>
            <person name="Sulman M."/>
            <person name="Ellouze W."/>
            <person name="Ilyukhin E."/>
        </authorList>
    </citation>
    <scope>NUCLEOTIDE SEQUENCE [LARGE SCALE GENOMIC DNA]</scope>
    <source>
        <strain evidence="10 11">FDS-637</strain>
    </source>
</reference>
<dbReference type="InterPro" id="IPR036188">
    <property type="entry name" value="FAD/NAD-bd_sf"/>
</dbReference>
<evidence type="ECO:0000256" key="5">
    <source>
        <dbReference type="ARBA" id="ARBA00022840"/>
    </source>
</evidence>
<dbReference type="CDD" id="cd02678">
    <property type="entry name" value="MIT_VPS4"/>
    <property type="match status" value="1"/>
</dbReference>
<dbReference type="GeneID" id="92009961"/>
<evidence type="ECO:0000313" key="11">
    <source>
        <dbReference type="Proteomes" id="UP001430584"/>
    </source>
</evidence>
<feature type="region of interest" description="Disordered" evidence="7">
    <location>
        <begin position="75"/>
        <end position="112"/>
    </location>
</feature>
<keyword evidence="4" id="KW-0967">Endosome</keyword>
<dbReference type="SMART" id="SM00382">
    <property type="entry name" value="AAA"/>
    <property type="match status" value="1"/>
</dbReference>
<evidence type="ECO:0000256" key="3">
    <source>
        <dbReference type="ARBA" id="ARBA00022741"/>
    </source>
</evidence>
<dbReference type="Proteomes" id="UP001430584">
    <property type="component" value="Unassembled WGS sequence"/>
</dbReference>
<dbReference type="InterPro" id="IPR027417">
    <property type="entry name" value="P-loop_NTPase"/>
</dbReference>